<keyword evidence="4 7" id="KW-0812">Transmembrane</keyword>
<feature type="transmembrane region" description="Helical" evidence="7">
    <location>
        <begin position="18"/>
        <end position="35"/>
    </location>
</feature>
<dbReference type="InterPro" id="IPR010920">
    <property type="entry name" value="LSM_dom_sf"/>
</dbReference>
<dbReference type="InterPro" id="IPR045275">
    <property type="entry name" value="MscS_archaea/bacteria_type"/>
</dbReference>
<feature type="domain" description="Mechanosensitive ion channel MscS C-terminal" evidence="9">
    <location>
        <begin position="175"/>
        <end position="255"/>
    </location>
</feature>
<evidence type="ECO:0000259" key="8">
    <source>
        <dbReference type="Pfam" id="PF00924"/>
    </source>
</evidence>
<evidence type="ECO:0000256" key="3">
    <source>
        <dbReference type="ARBA" id="ARBA00022475"/>
    </source>
</evidence>
<dbReference type="PANTHER" id="PTHR30221">
    <property type="entry name" value="SMALL-CONDUCTANCE MECHANOSENSITIVE CHANNEL"/>
    <property type="match status" value="1"/>
</dbReference>
<dbReference type="Gene3D" id="2.30.30.60">
    <property type="match status" value="1"/>
</dbReference>
<name>A0AB39UW03_9GAMM</name>
<keyword evidence="7" id="KW-0997">Cell inner membrane</keyword>
<evidence type="ECO:0000256" key="2">
    <source>
        <dbReference type="ARBA" id="ARBA00008017"/>
    </source>
</evidence>
<reference evidence="10" key="1">
    <citation type="submission" date="2024-05" db="EMBL/GenBank/DDBJ databases">
        <title>Genome sequencing of novel strain.</title>
        <authorList>
            <person name="Ganbat D."/>
            <person name="Ganbat S."/>
            <person name="Lee S.-J."/>
        </authorList>
    </citation>
    <scope>NUCLEOTIDE SEQUENCE</scope>
    <source>
        <strain evidence="10">SMD15-11</strain>
    </source>
</reference>
<protein>
    <recommendedName>
        <fullName evidence="7">Small-conductance mechanosensitive channel</fullName>
    </recommendedName>
</protein>
<dbReference type="InterPro" id="IPR011014">
    <property type="entry name" value="MscS_channel_TM-2"/>
</dbReference>
<keyword evidence="7" id="KW-0813">Transport</keyword>
<evidence type="ECO:0000256" key="7">
    <source>
        <dbReference type="RuleBase" id="RU369025"/>
    </source>
</evidence>
<dbReference type="SUPFAM" id="SSF82861">
    <property type="entry name" value="Mechanosensitive channel protein MscS (YggB), transmembrane region"/>
    <property type="match status" value="1"/>
</dbReference>
<sequence length="302" mass="33073">METNDSLFGMFAGIAPDQWLKAGILLVLGILLSRIARHGSERLLEGKLAPTRIKIWSKVVSYLILGLFLVSAFRELGFRLSVLLGAAGVFTVAIGFAAQTSTSNLISGLFLLAEKPFGVGDVIEVEGKRGEIISIDWLSVTLRMPDNTAIRVPNETLIKSIVLNVTRHPIRRLDLPVGVAYKEDIVRVRQILLDIADSHVRCLEQPEPKVWVTGMGASSVDLQLSVFVRRELYLDVKSELLQLIKARFDAEGIEIPFPHVSVYTGSVTAPFPVRLETEAPAVANTRPTAPACAPEQASKPTR</sequence>
<comment type="subcellular location">
    <subcellularLocation>
        <location evidence="7">Cell inner membrane</location>
        <topology evidence="7">Multi-pass membrane protein</topology>
    </subcellularLocation>
    <subcellularLocation>
        <location evidence="1">Cell membrane</location>
        <topology evidence="1">Multi-pass membrane protein</topology>
    </subcellularLocation>
</comment>
<comment type="caution">
    <text evidence="7">Lacks conserved residue(s) required for the propagation of feature annotation.</text>
</comment>
<dbReference type="SUPFAM" id="SSF50182">
    <property type="entry name" value="Sm-like ribonucleoproteins"/>
    <property type="match status" value="1"/>
</dbReference>
<dbReference type="Pfam" id="PF00924">
    <property type="entry name" value="MS_channel_2nd"/>
    <property type="match status" value="1"/>
</dbReference>
<evidence type="ECO:0000256" key="4">
    <source>
        <dbReference type="ARBA" id="ARBA00022692"/>
    </source>
</evidence>
<comment type="similarity">
    <text evidence="2 7">Belongs to the MscS (TC 1.A.23) family.</text>
</comment>
<comment type="function">
    <text evidence="7">Mechanosensitive channel that participates in the regulation of osmotic pressure changes within the cell, opening in response to stretch forces in the membrane lipid bilayer, without the need for other proteins. Contributes to normal resistance to hypoosmotic shock. Forms an ion channel of 1.0 nanosiemens conductance with a slight preference for anions.</text>
</comment>
<dbReference type="KEGG" id="tcd:AAIA72_15710"/>
<dbReference type="RefSeq" id="WP_369601235.1">
    <property type="nucleotide sequence ID" value="NZ_CP154858.1"/>
</dbReference>
<dbReference type="SUPFAM" id="SSF82689">
    <property type="entry name" value="Mechanosensitive channel protein MscS (YggB), C-terminal domain"/>
    <property type="match status" value="1"/>
</dbReference>
<dbReference type="Gene3D" id="1.10.287.1260">
    <property type="match status" value="1"/>
</dbReference>
<accession>A0AB39UW03</accession>
<dbReference type="GO" id="GO:0005886">
    <property type="term" value="C:plasma membrane"/>
    <property type="evidence" value="ECO:0007669"/>
    <property type="project" value="UniProtKB-SubCell"/>
</dbReference>
<dbReference type="InterPro" id="IPR011066">
    <property type="entry name" value="MscS_channel_C_sf"/>
</dbReference>
<dbReference type="InterPro" id="IPR049278">
    <property type="entry name" value="MS_channel_C"/>
</dbReference>
<keyword evidence="6 7" id="KW-0472">Membrane</keyword>
<dbReference type="InterPro" id="IPR023408">
    <property type="entry name" value="MscS_beta-dom_sf"/>
</dbReference>
<dbReference type="AlphaFoldDB" id="A0AB39UW03"/>
<dbReference type="EMBL" id="CP154858">
    <property type="protein sequence ID" value="XDT72223.1"/>
    <property type="molecule type" value="Genomic_DNA"/>
</dbReference>
<evidence type="ECO:0000259" key="9">
    <source>
        <dbReference type="Pfam" id="PF21082"/>
    </source>
</evidence>
<evidence type="ECO:0000256" key="6">
    <source>
        <dbReference type="ARBA" id="ARBA00023136"/>
    </source>
</evidence>
<evidence type="ECO:0000256" key="5">
    <source>
        <dbReference type="ARBA" id="ARBA00022989"/>
    </source>
</evidence>
<dbReference type="Pfam" id="PF21082">
    <property type="entry name" value="MS_channel_3rd"/>
    <property type="match status" value="1"/>
</dbReference>
<feature type="domain" description="Mechanosensitive ion channel MscS" evidence="8">
    <location>
        <begin position="101"/>
        <end position="167"/>
    </location>
</feature>
<dbReference type="Gene3D" id="3.30.70.100">
    <property type="match status" value="1"/>
</dbReference>
<dbReference type="PANTHER" id="PTHR30221:SF1">
    <property type="entry name" value="SMALL-CONDUCTANCE MECHANOSENSITIVE CHANNEL"/>
    <property type="match status" value="1"/>
</dbReference>
<keyword evidence="3" id="KW-1003">Cell membrane</keyword>
<dbReference type="InterPro" id="IPR006685">
    <property type="entry name" value="MscS_channel_2nd"/>
</dbReference>
<keyword evidence="7" id="KW-0407">Ion channel</keyword>
<dbReference type="GO" id="GO:0008381">
    <property type="term" value="F:mechanosensitive monoatomic ion channel activity"/>
    <property type="evidence" value="ECO:0007669"/>
    <property type="project" value="InterPro"/>
</dbReference>
<keyword evidence="5 7" id="KW-1133">Transmembrane helix</keyword>
<organism evidence="10">
    <name type="scientific">Thermohahella caldifontis</name>
    <dbReference type="NCBI Taxonomy" id="3142973"/>
    <lineage>
        <taxon>Bacteria</taxon>
        <taxon>Pseudomonadati</taxon>
        <taxon>Pseudomonadota</taxon>
        <taxon>Gammaproteobacteria</taxon>
        <taxon>Oceanospirillales</taxon>
        <taxon>Hahellaceae</taxon>
        <taxon>Thermohahella</taxon>
    </lineage>
</organism>
<feature type="transmembrane region" description="Helical" evidence="7">
    <location>
        <begin position="55"/>
        <end position="74"/>
    </location>
</feature>
<feature type="transmembrane region" description="Helical" evidence="7">
    <location>
        <begin position="80"/>
        <end position="98"/>
    </location>
</feature>
<evidence type="ECO:0000313" key="10">
    <source>
        <dbReference type="EMBL" id="XDT72223.1"/>
    </source>
</evidence>
<proteinExistence type="inferred from homology"/>
<keyword evidence="7" id="KW-0406">Ion transport</keyword>
<gene>
    <name evidence="10" type="ORF">AAIA72_15710</name>
</gene>
<comment type="subunit">
    <text evidence="7">Homoheptamer.</text>
</comment>
<evidence type="ECO:0000256" key="1">
    <source>
        <dbReference type="ARBA" id="ARBA00004651"/>
    </source>
</evidence>